<organism evidence="1 2">
    <name type="scientific">Cannabis sativa</name>
    <name type="common">Hemp</name>
    <name type="synonym">Marijuana</name>
    <dbReference type="NCBI Taxonomy" id="3483"/>
    <lineage>
        <taxon>Eukaryota</taxon>
        <taxon>Viridiplantae</taxon>
        <taxon>Streptophyta</taxon>
        <taxon>Embryophyta</taxon>
        <taxon>Tracheophyta</taxon>
        <taxon>Spermatophyta</taxon>
        <taxon>Magnoliopsida</taxon>
        <taxon>eudicotyledons</taxon>
        <taxon>Gunneridae</taxon>
        <taxon>Pentapetalae</taxon>
        <taxon>rosids</taxon>
        <taxon>fabids</taxon>
        <taxon>Rosales</taxon>
        <taxon>Cannabaceae</taxon>
        <taxon>Cannabis</taxon>
    </lineage>
</organism>
<dbReference type="EMBL" id="UZAU01000797">
    <property type="status" value="NOT_ANNOTATED_CDS"/>
    <property type="molecule type" value="Genomic_DNA"/>
</dbReference>
<sequence length="68" mass="7119">MGLKRQVQTPSGTTSIVQDVILINEKVRAFVNLEDSSGCINASIIGEPAEKLFGCTGKPVDGNGLFGP</sequence>
<protein>
    <submittedName>
        <fullName evidence="1">Uncharacterized protein</fullName>
    </submittedName>
</protein>
<name>A0A803QNK6_CANSA</name>
<dbReference type="AlphaFoldDB" id="A0A803QNK6"/>
<dbReference type="Proteomes" id="UP000596661">
    <property type="component" value="Unassembled WGS sequence"/>
</dbReference>
<proteinExistence type="predicted"/>
<evidence type="ECO:0000313" key="1">
    <source>
        <dbReference type="EnsemblPlants" id="cds.evm.model.10.382"/>
    </source>
</evidence>
<reference evidence="1" key="1">
    <citation type="submission" date="2021-03" db="UniProtKB">
        <authorList>
            <consortium name="EnsemblPlants"/>
        </authorList>
    </citation>
    <scope>IDENTIFICATION</scope>
</reference>
<dbReference type="Gramene" id="evm.model.10.382">
    <property type="protein sequence ID" value="cds.evm.model.10.382"/>
    <property type="gene ID" value="evm.TU.10.382"/>
</dbReference>
<accession>A0A803QNK6</accession>
<keyword evidence="2" id="KW-1185">Reference proteome</keyword>
<evidence type="ECO:0000313" key="2">
    <source>
        <dbReference type="Proteomes" id="UP000596661"/>
    </source>
</evidence>
<dbReference type="EnsemblPlants" id="evm.model.10.382">
    <property type="protein sequence ID" value="cds.evm.model.10.382"/>
    <property type="gene ID" value="evm.TU.10.382"/>
</dbReference>